<sequence length="420" mass="47840">MNKKKTTKGRSKKSLKGRPLNKTFLGIALLSLLIIITLIVALNQKSDKTADINQTTINVKNVTTITDKRVEDIKKPVQKQHKVAKFDEDENLTKIFIDPKNKDEIFKNQKPQIYQKQKDETEVNASIKHEIKDVEKDTKKESPVKTQDKFNEDNVSKKIPQEKIQEKQISKKDENKTAKQATQSDKKPLPKEEAFVPLTPTKSLFGKPKLVIIIDDVATFEHVNMIRSTGLKLTPSIFPATKAHPDTPKIAQGFEFFMIHLPMQAKNFKRPEIGTLNVTDSYESMLERVKKIRADFPKAVYINNHTGSKFTSNFDAMDRAYRALLSQNFVFVDSRTIGTSVVAKVASKYSKPYISRDVFLDDDPSRSAVKRELENAVRIAKKRSYAIAIGHPKKNTIDIIKESKNTILKDVEVVYLKEIL</sequence>
<dbReference type="Gene3D" id="3.20.20.370">
    <property type="entry name" value="Glycoside hydrolase/deacetylase"/>
    <property type="match status" value="1"/>
</dbReference>
<dbReference type="RefSeq" id="WP_172285051.1">
    <property type="nucleotide sequence ID" value="NZ_CP012545.1"/>
</dbReference>
<dbReference type="SUPFAM" id="SSF88713">
    <property type="entry name" value="Glycoside hydrolase/deacetylase"/>
    <property type="match status" value="1"/>
</dbReference>
<dbReference type="PANTHER" id="PTHR30105">
    <property type="entry name" value="UNCHARACTERIZED YIBQ-RELATED"/>
    <property type="match status" value="1"/>
</dbReference>
<feature type="compositionally biased region" description="Basic and acidic residues" evidence="1">
    <location>
        <begin position="184"/>
        <end position="193"/>
    </location>
</feature>
<dbReference type="InterPro" id="IPR011330">
    <property type="entry name" value="Glyco_hydro/deAcase_b/a-brl"/>
</dbReference>
<dbReference type="InterPro" id="IPR006837">
    <property type="entry name" value="Divergent_DAC"/>
</dbReference>
<gene>
    <name evidence="2" type="ORF">CCAL12919_05070</name>
</gene>
<dbReference type="EMBL" id="JADBHS010000008">
    <property type="protein sequence ID" value="MBE2986502.1"/>
    <property type="molecule type" value="Genomic_DNA"/>
</dbReference>
<organism evidence="2 3">
    <name type="scientific">Campylobacter californiensis</name>
    <dbReference type="NCBI Taxonomy" id="1032243"/>
    <lineage>
        <taxon>Bacteria</taxon>
        <taxon>Pseudomonadati</taxon>
        <taxon>Campylobacterota</taxon>
        <taxon>Epsilonproteobacteria</taxon>
        <taxon>Campylobacterales</taxon>
        <taxon>Campylobacteraceae</taxon>
        <taxon>Campylobacter</taxon>
    </lineage>
</organism>
<feature type="region of interest" description="Disordered" evidence="1">
    <location>
        <begin position="132"/>
        <end position="193"/>
    </location>
</feature>
<dbReference type="Pfam" id="PF04748">
    <property type="entry name" value="Polysacc_deac_2"/>
    <property type="match status" value="1"/>
</dbReference>
<feature type="compositionally biased region" description="Basic and acidic residues" evidence="1">
    <location>
        <begin position="132"/>
        <end position="177"/>
    </location>
</feature>
<dbReference type="PANTHER" id="PTHR30105:SF2">
    <property type="entry name" value="DIVERGENT POLYSACCHARIDE DEACETYLASE SUPERFAMILY"/>
    <property type="match status" value="1"/>
</dbReference>
<dbReference type="CDD" id="cd10936">
    <property type="entry name" value="CE4_DAC2"/>
    <property type="match status" value="1"/>
</dbReference>
<evidence type="ECO:0000313" key="3">
    <source>
        <dbReference type="Proteomes" id="UP001318760"/>
    </source>
</evidence>
<accession>A0ABD4JIQ8</accession>
<dbReference type="Proteomes" id="UP001318760">
    <property type="component" value="Unassembled WGS sequence"/>
</dbReference>
<dbReference type="AlphaFoldDB" id="A0ABD4JIQ8"/>
<evidence type="ECO:0000256" key="1">
    <source>
        <dbReference type="SAM" id="MobiDB-lite"/>
    </source>
</evidence>
<evidence type="ECO:0000313" key="2">
    <source>
        <dbReference type="EMBL" id="MBE2986502.1"/>
    </source>
</evidence>
<reference evidence="2 3" key="1">
    <citation type="submission" date="2020-10" db="EMBL/GenBank/DDBJ databases">
        <title>Campylobacter californiensis sp. nov. isolated from cattle and feral swine in California.</title>
        <authorList>
            <person name="Miller W.G."/>
        </authorList>
    </citation>
    <scope>NUCLEOTIDE SEQUENCE [LARGE SCALE GENOMIC DNA]</scope>
    <source>
        <strain evidence="2 3">RM12919</strain>
    </source>
</reference>
<comment type="caution">
    <text evidence="2">The sequence shown here is derived from an EMBL/GenBank/DDBJ whole genome shotgun (WGS) entry which is preliminary data.</text>
</comment>
<name>A0ABD4JIQ8_9BACT</name>
<protein>
    <submittedName>
        <fullName evidence="2">Divergent polysaccharide deacetylase family protein</fullName>
    </submittedName>
</protein>
<proteinExistence type="predicted"/>